<reference evidence="9 10" key="1">
    <citation type="submission" date="2013-03" db="EMBL/GenBank/DDBJ databases">
        <title>The Genome Sequence of Exophiala aquamarina CBS 119918.</title>
        <authorList>
            <consortium name="The Broad Institute Genomics Platform"/>
            <person name="Cuomo C."/>
            <person name="de Hoog S."/>
            <person name="Gorbushina A."/>
            <person name="Walker B."/>
            <person name="Young S.K."/>
            <person name="Zeng Q."/>
            <person name="Gargeya S."/>
            <person name="Fitzgerald M."/>
            <person name="Haas B."/>
            <person name="Abouelleil A."/>
            <person name="Allen A.W."/>
            <person name="Alvarado L."/>
            <person name="Arachchi H.M."/>
            <person name="Berlin A.M."/>
            <person name="Chapman S.B."/>
            <person name="Gainer-Dewar J."/>
            <person name="Goldberg J."/>
            <person name="Griggs A."/>
            <person name="Gujja S."/>
            <person name="Hansen M."/>
            <person name="Howarth C."/>
            <person name="Imamovic A."/>
            <person name="Ireland A."/>
            <person name="Larimer J."/>
            <person name="McCowan C."/>
            <person name="Murphy C."/>
            <person name="Pearson M."/>
            <person name="Poon T.W."/>
            <person name="Priest M."/>
            <person name="Roberts A."/>
            <person name="Saif S."/>
            <person name="Shea T."/>
            <person name="Sisk P."/>
            <person name="Sykes S."/>
            <person name="Wortman J."/>
            <person name="Nusbaum C."/>
            <person name="Birren B."/>
        </authorList>
    </citation>
    <scope>NUCLEOTIDE SEQUENCE [LARGE SCALE GENOMIC DNA]</scope>
    <source>
        <strain evidence="9 10">CBS 119918</strain>
    </source>
</reference>
<dbReference type="VEuPathDB" id="FungiDB:A1O9_07100"/>
<dbReference type="STRING" id="1182545.A0A072PN08"/>
<dbReference type="SMART" id="SM00066">
    <property type="entry name" value="GAL4"/>
    <property type="match status" value="1"/>
</dbReference>
<keyword evidence="3" id="KW-0805">Transcription regulation</keyword>
<dbReference type="CDD" id="cd00067">
    <property type="entry name" value="GAL4"/>
    <property type="match status" value="1"/>
</dbReference>
<dbReference type="PROSITE" id="PS00463">
    <property type="entry name" value="ZN2_CY6_FUNGAL_1"/>
    <property type="match status" value="1"/>
</dbReference>
<dbReference type="InterPro" id="IPR050613">
    <property type="entry name" value="Sec_Metabolite_Reg"/>
</dbReference>
<dbReference type="RefSeq" id="XP_013259500.1">
    <property type="nucleotide sequence ID" value="XM_013404046.1"/>
</dbReference>
<keyword evidence="4" id="KW-0238">DNA-binding</keyword>
<feature type="region of interest" description="Disordered" evidence="7">
    <location>
        <begin position="528"/>
        <end position="555"/>
    </location>
</feature>
<feature type="compositionally biased region" description="Polar residues" evidence="7">
    <location>
        <begin position="1067"/>
        <end position="1084"/>
    </location>
</feature>
<dbReference type="HOGENOM" id="CLU_006197_0_0_1"/>
<name>A0A072PN08_9EURO</name>
<evidence type="ECO:0000313" key="10">
    <source>
        <dbReference type="Proteomes" id="UP000027920"/>
    </source>
</evidence>
<dbReference type="Pfam" id="PF04082">
    <property type="entry name" value="Fungal_trans"/>
    <property type="match status" value="1"/>
</dbReference>
<comment type="caution">
    <text evidence="9">The sequence shown here is derived from an EMBL/GenBank/DDBJ whole genome shotgun (WGS) entry which is preliminary data.</text>
</comment>
<evidence type="ECO:0000256" key="1">
    <source>
        <dbReference type="ARBA" id="ARBA00004123"/>
    </source>
</evidence>
<feature type="region of interest" description="Disordered" evidence="7">
    <location>
        <begin position="989"/>
        <end position="1039"/>
    </location>
</feature>
<sequence>MADTAARQLSAKLKPPGSKIDKRQITRNRTSYSCMTCRRRKVKCDKVHPICGGCQKANEECLYTLPENQESNGFSEESKSSTALDLKKRKIGFIQDGSATSPANENGAAGSVSPNHLRAIEDQLQRLSTLVDSLRSNSSNDEHSWLRNLLTPMASGSEKDTEDGQPPRNLSLGMFQSATHGSVKDASELSKPLSSLRLGQAEQLTPEDSFWNHITSEINQLNEAMRRQHNTYVNATSIQNDACTGKLPEILEPRDHLTQEKNQLSDQQSFQKEAGLEVPCFYDPDSSCPCCRLMPFAKSTLLQDISVKTSPKLAREHLHRHVPSSSQSNVLFRCWLSGVHPLLPVLIPTEIQKMHEKFWSQNDPNATDRSGFADLGSAALMYAIWYAGSLSLSLEGFNRWFPGMTRAKLSARLHDQVVLALHLSEFSRNSTLHTLAAFIIICSLPASEEDPTQATLYLQLIVRLSMTMGLHREPTLFNMSVAEEGMRRRLWWHVIQLDVSQVVATGYPSLISETFCDTRIICEDHDALTDKDTPDVDSETASKPMSSNGASPPAQGSVWESYRTFSHVARAKSIISCAFRSVVSTHLSAKALTNTDMAEMKRVMTSASEQVNYIIKQIPSKGLPELGFTPNGLNQKLPRVLDRETSMADPISLRELGHYTDLAGDPDTASAAAYFYRSRRAAYNKWARINLSMMNDKLHCVAYAPFLKNTKSKLWNVGRQCALHNCHSFLRKFISVASDHELEPFWWSWPAMYGPMHAALIVLVDLYERPRSVEAPRSRELIDSVFAYSSPERGIVGGPNGVTVHRPMREGGVEAWDMLRGLRSAAWQKAGLDPQVLWKEADEIDIGFVKPLTDAQRIAQSIREDACYESNRDSNQYPTKNQSDAENVSYEQGVHYAFRLSQHEMLGTEGPEAQECGKAVRDRFFQEIGNNERQNPAHGLAWRSDQQKMPFPLSANLEACSGSAAHTGETPGHLLGLGTHVPRPGMQRLSCSAREDPSDGFLDGANNTEHKLNGNPPPDPRQWAQVSSVQHPAEPKSDRLSAEVHNQNGEIWNNGVSHNTFVNAHVQGQSHQQDQSVTNGTRPESQYHRENPPTEADLGFDWEKWDSVFGQYSGFTDMMEDVKWHDYLEE</sequence>
<dbReference type="GO" id="GO:0005634">
    <property type="term" value="C:nucleus"/>
    <property type="evidence" value="ECO:0007669"/>
    <property type="project" value="UniProtKB-SubCell"/>
</dbReference>
<evidence type="ECO:0000256" key="7">
    <source>
        <dbReference type="SAM" id="MobiDB-lite"/>
    </source>
</evidence>
<dbReference type="InterPro" id="IPR001138">
    <property type="entry name" value="Zn2Cys6_DnaBD"/>
</dbReference>
<evidence type="ECO:0000256" key="2">
    <source>
        <dbReference type="ARBA" id="ARBA00022723"/>
    </source>
</evidence>
<dbReference type="PANTHER" id="PTHR31001">
    <property type="entry name" value="UNCHARACTERIZED TRANSCRIPTIONAL REGULATORY PROTEIN"/>
    <property type="match status" value="1"/>
</dbReference>
<feature type="compositionally biased region" description="Polar residues" evidence="7">
    <location>
        <begin position="539"/>
        <end position="550"/>
    </location>
</feature>
<proteinExistence type="predicted"/>
<feature type="region of interest" description="Disordered" evidence="7">
    <location>
        <begin position="1"/>
        <end position="25"/>
    </location>
</feature>
<dbReference type="SMART" id="SM00906">
    <property type="entry name" value="Fungal_trans"/>
    <property type="match status" value="1"/>
</dbReference>
<dbReference type="GO" id="GO:0000981">
    <property type="term" value="F:DNA-binding transcription factor activity, RNA polymerase II-specific"/>
    <property type="evidence" value="ECO:0007669"/>
    <property type="project" value="InterPro"/>
</dbReference>
<protein>
    <recommendedName>
        <fullName evidence="8">Zn(2)-C6 fungal-type domain-containing protein</fullName>
    </recommendedName>
</protein>
<evidence type="ECO:0000256" key="5">
    <source>
        <dbReference type="ARBA" id="ARBA00023163"/>
    </source>
</evidence>
<dbReference type="GeneID" id="25282014"/>
<accession>A0A072PN08</accession>
<dbReference type="SUPFAM" id="SSF57701">
    <property type="entry name" value="Zn2/Cys6 DNA-binding domain"/>
    <property type="match status" value="1"/>
</dbReference>
<gene>
    <name evidence="9" type="ORF">A1O9_07100</name>
</gene>
<keyword evidence="5" id="KW-0804">Transcription</keyword>
<keyword evidence="6" id="KW-0539">Nucleus</keyword>
<evidence type="ECO:0000256" key="3">
    <source>
        <dbReference type="ARBA" id="ARBA00023015"/>
    </source>
</evidence>
<keyword evidence="2" id="KW-0479">Metal-binding</keyword>
<dbReference type="PROSITE" id="PS50048">
    <property type="entry name" value="ZN2_CY6_FUNGAL_2"/>
    <property type="match status" value="1"/>
</dbReference>
<evidence type="ECO:0000259" key="8">
    <source>
        <dbReference type="PROSITE" id="PS50048"/>
    </source>
</evidence>
<dbReference type="GO" id="GO:0003677">
    <property type="term" value="F:DNA binding"/>
    <property type="evidence" value="ECO:0007669"/>
    <property type="project" value="UniProtKB-KW"/>
</dbReference>
<dbReference type="OrthoDB" id="3989227at2759"/>
<dbReference type="PANTHER" id="PTHR31001:SF79">
    <property type="entry name" value="ZN(II)2CYS6 TRANSCRIPTION FACTOR (EUROFUNG)"/>
    <property type="match status" value="1"/>
</dbReference>
<keyword evidence="10" id="KW-1185">Reference proteome</keyword>
<feature type="region of interest" description="Disordered" evidence="7">
    <location>
        <begin position="154"/>
        <end position="173"/>
    </location>
</feature>
<dbReference type="Gene3D" id="4.10.240.10">
    <property type="entry name" value="Zn(2)-C6 fungal-type DNA-binding domain"/>
    <property type="match status" value="1"/>
</dbReference>
<dbReference type="Pfam" id="PF00172">
    <property type="entry name" value="Zn_clus"/>
    <property type="match status" value="1"/>
</dbReference>
<feature type="region of interest" description="Disordered" evidence="7">
    <location>
        <begin position="1067"/>
        <end position="1091"/>
    </location>
</feature>
<evidence type="ECO:0000256" key="4">
    <source>
        <dbReference type="ARBA" id="ARBA00023125"/>
    </source>
</evidence>
<dbReference type="Proteomes" id="UP000027920">
    <property type="component" value="Unassembled WGS sequence"/>
</dbReference>
<organism evidence="9 10">
    <name type="scientific">Exophiala aquamarina CBS 119918</name>
    <dbReference type="NCBI Taxonomy" id="1182545"/>
    <lineage>
        <taxon>Eukaryota</taxon>
        <taxon>Fungi</taxon>
        <taxon>Dikarya</taxon>
        <taxon>Ascomycota</taxon>
        <taxon>Pezizomycotina</taxon>
        <taxon>Eurotiomycetes</taxon>
        <taxon>Chaetothyriomycetidae</taxon>
        <taxon>Chaetothyriales</taxon>
        <taxon>Herpotrichiellaceae</taxon>
        <taxon>Exophiala</taxon>
    </lineage>
</organism>
<evidence type="ECO:0000313" key="9">
    <source>
        <dbReference type="EMBL" id="KEF56910.1"/>
    </source>
</evidence>
<dbReference type="CDD" id="cd12148">
    <property type="entry name" value="fungal_TF_MHR"/>
    <property type="match status" value="1"/>
</dbReference>
<dbReference type="GO" id="GO:0008270">
    <property type="term" value="F:zinc ion binding"/>
    <property type="evidence" value="ECO:0007669"/>
    <property type="project" value="InterPro"/>
</dbReference>
<dbReference type="GO" id="GO:0006351">
    <property type="term" value="P:DNA-templated transcription"/>
    <property type="evidence" value="ECO:0007669"/>
    <property type="project" value="InterPro"/>
</dbReference>
<dbReference type="AlphaFoldDB" id="A0A072PN08"/>
<dbReference type="InterPro" id="IPR007219">
    <property type="entry name" value="XnlR_reg_dom"/>
</dbReference>
<comment type="subcellular location">
    <subcellularLocation>
        <location evidence="1">Nucleus</location>
    </subcellularLocation>
</comment>
<dbReference type="InterPro" id="IPR036864">
    <property type="entry name" value="Zn2-C6_fun-type_DNA-bd_sf"/>
</dbReference>
<dbReference type="EMBL" id="AMGV01000005">
    <property type="protein sequence ID" value="KEF56910.1"/>
    <property type="molecule type" value="Genomic_DNA"/>
</dbReference>
<evidence type="ECO:0000256" key="6">
    <source>
        <dbReference type="ARBA" id="ARBA00023242"/>
    </source>
</evidence>
<feature type="domain" description="Zn(2)-C6 fungal-type" evidence="8">
    <location>
        <begin position="33"/>
        <end position="63"/>
    </location>
</feature>